<protein>
    <recommendedName>
        <fullName evidence="1">Sesquipedalian</fullName>
        <shortName evidence="1">Ses</shortName>
    </recommendedName>
    <alternativeName>
        <fullName evidence="1">PH domain-containing endocytic trafficking adaptor</fullName>
    </alternativeName>
</protein>
<dbReference type="Proteomes" id="UP001066276">
    <property type="component" value="Chromosome 11"/>
</dbReference>
<dbReference type="PROSITE" id="PS50003">
    <property type="entry name" value="PH_DOMAIN"/>
    <property type="match status" value="1"/>
</dbReference>
<evidence type="ECO:0000313" key="5">
    <source>
        <dbReference type="EMBL" id="KAJ1093068.1"/>
    </source>
</evidence>
<feature type="region of interest" description="Disordered" evidence="3">
    <location>
        <begin position="225"/>
        <end position="267"/>
    </location>
</feature>
<dbReference type="GO" id="GO:0001881">
    <property type="term" value="P:receptor recycling"/>
    <property type="evidence" value="ECO:0007669"/>
    <property type="project" value="UniProtKB-UniRule"/>
</dbReference>
<dbReference type="GO" id="GO:0007032">
    <property type="term" value="P:endosome organization"/>
    <property type="evidence" value="ECO:0007669"/>
    <property type="project" value="UniProtKB-UniRule"/>
</dbReference>
<dbReference type="Pfam" id="PF00169">
    <property type="entry name" value="PH"/>
    <property type="match status" value="1"/>
</dbReference>
<organism evidence="5 6">
    <name type="scientific">Pleurodeles waltl</name>
    <name type="common">Iberian ribbed newt</name>
    <dbReference type="NCBI Taxonomy" id="8319"/>
    <lineage>
        <taxon>Eukaryota</taxon>
        <taxon>Metazoa</taxon>
        <taxon>Chordata</taxon>
        <taxon>Craniata</taxon>
        <taxon>Vertebrata</taxon>
        <taxon>Euteleostomi</taxon>
        <taxon>Amphibia</taxon>
        <taxon>Batrachia</taxon>
        <taxon>Caudata</taxon>
        <taxon>Salamandroidea</taxon>
        <taxon>Salamandridae</taxon>
        <taxon>Pleurodelinae</taxon>
        <taxon>Pleurodeles</taxon>
    </lineage>
</organism>
<dbReference type="SMART" id="SM00233">
    <property type="entry name" value="PH"/>
    <property type="match status" value="1"/>
</dbReference>
<dbReference type="PANTHER" id="PTHR22902">
    <property type="entry name" value="SESQUIPEDALIAN"/>
    <property type="match status" value="1"/>
</dbReference>
<sequence length="299" mass="34122">MSGRKGGSWKEQVPWNLSDMKLNERCVMYYAMGSSPADNTGFLYKKSERNSAYHKRWFVLKGNMLFYFDDKESREPAGAIVLEGCTVELCESTEEYAFAIQFADLQSRPYIMAANSQAAMEAWVKAISRANFDYMRLVVKELQKQLEELQQTINTGVVAQQKIACHRKKAVVNSEILPRANDHEPQEHIAKAYPTVKENGCAVWNNMNDTCTVPSRQVLTASWEADVPPSSASEECTKPPPLPPRRKKNDRSFGRAEIKPNGPVPPRTLSFSKLHDWFGKEIVELRKVWFENQQKPEEP</sequence>
<keyword evidence="1" id="KW-0968">Cytoplasmic vesicle</keyword>
<feature type="coiled-coil region" evidence="2">
    <location>
        <begin position="132"/>
        <end position="159"/>
    </location>
</feature>
<keyword evidence="1" id="KW-0967">Endosome</keyword>
<keyword evidence="6" id="KW-1185">Reference proteome</keyword>
<dbReference type="EMBL" id="JANPWB010000015">
    <property type="protein sequence ID" value="KAJ1093068.1"/>
    <property type="molecule type" value="Genomic_DNA"/>
</dbReference>
<evidence type="ECO:0000256" key="3">
    <source>
        <dbReference type="SAM" id="MobiDB-lite"/>
    </source>
</evidence>
<dbReference type="GO" id="GO:0055037">
    <property type="term" value="C:recycling endosome"/>
    <property type="evidence" value="ECO:0007669"/>
    <property type="project" value="UniProtKB-SubCell"/>
</dbReference>
<comment type="function">
    <text evidence="1">Plays a role in endocytic trafficking. Required for receptor recycling from endosomes, both to the trans-Golgi network and the plasma membrane.</text>
</comment>
<reference evidence="5" key="1">
    <citation type="journal article" date="2022" name="bioRxiv">
        <title>Sequencing and chromosome-scale assembly of the giantPleurodeles waltlgenome.</title>
        <authorList>
            <person name="Brown T."/>
            <person name="Elewa A."/>
            <person name="Iarovenko S."/>
            <person name="Subramanian E."/>
            <person name="Araus A.J."/>
            <person name="Petzold A."/>
            <person name="Susuki M."/>
            <person name="Suzuki K.-i.T."/>
            <person name="Hayashi T."/>
            <person name="Toyoda A."/>
            <person name="Oliveira C."/>
            <person name="Osipova E."/>
            <person name="Leigh N.D."/>
            <person name="Simon A."/>
            <person name="Yun M.H."/>
        </authorList>
    </citation>
    <scope>NUCLEOTIDE SEQUENCE</scope>
    <source>
        <strain evidence="5">20211129_DDA</strain>
        <tissue evidence="5">Liver</tissue>
    </source>
</reference>
<dbReference type="GO" id="GO:0005802">
    <property type="term" value="C:trans-Golgi network"/>
    <property type="evidence" value="ECO:0007669"/>
    <property type="project" value="UniProtKB-UniRule"/>
</dbReference>
<comment type="caution">
    <text evidence="5">The sequence shown here is derived from an EMBL/GenBank/DDBJ whole genome shotgun (WGS) entry which is preliminary data.</text>
</comment>
<feature type="domain" description="PH" evidence="4">
    <location>
        <begin position="36"/>
        <end position="132"/>
    </location>
</feature>
<comment type="similarity">
    <text evidence="1">Belongs to the sesquipedalian family.</text>
</comment>
<dbReference type="CDD" id="cd13288">
    <property type="entry name" value="PH_Ses"/>
    <property type="match status" value="1"/>
</dbReference>
<dbReference type="GO" id="GO:0042147">
    <property type="term" value="P:retrograde transport, endosome to Golgi"/>
    <property type="evidence" value="ECO:0007669"/>
    <property type="project" value="UniProtKB-UniRule"/>
</dbReference>
<name>A0AAV7LPX7_PLEWA</name>
<dbReference type="GO" id="GO:0030136">
    <property type="term" value="C:clathrin-coated vesicle"/>
    <property type="evidence" value="ECO:0007669"/>
    <property type="project" value="UniProtKB-SubCell"/>
</dbReference>
<keyword evidence="1" id="KW-0597">Phosphoprotein</keyword>
<keyword evidence="2" id="KW-0175">Coiled coil</keyword>
<dbReference type="SUPFAM" id="SSF50729">
    <property type="entry name" value="PH domain-like"/>
    <property type="match status" value="1"/>
</dbReference>
<evidence type="ECO:0000256" key="1">
    <source>
        <dbReference type="RuleBase" id="RU369082"/>
    </source>
</evidence>
<evidence type="ECO:0000313" key="6">
    <source>
        <dbReference type="Proteomes" id="UP001066276"/>
    </source>
</evidence>
<keyword evidence="1" id="KW-0333">Golgi apparatus</keyword>
<comment type="subcellular location">
    <subcellularLocation>
        <location evidence="1">Early endosome</location>
    </subcellularLocation>
    <subcellularLocation>
        <location evidence="1">Recycling endosome</location>
    </subcellularLocation>
    <subcellularLocation>
        <location evidence="1">Golgi apparatus</location>
        <location evidence="1">trans-Golgi network</location>
    </subcellularLocation>
    <subcellularLocation>
        <location evidence="1">Cytoplasmic vesicle</location>
        <location evidence="1">Clathrin-coated vesicle</location>
    </subcellularLocation>
</comment>
<dbReference type="GO" id="GO:0005829">
    <property type="term" value="C:cytosol"/>
    <property type="evidence" value="ECO:0007669"/>
    <property type="project" value="GOC"/>
</dbReference>
<dbReference type="InterPro" id="IPR045188">
    <property type="entry name" value="Boi1/Boi2-like"/>
</dbReference>
<proteinExistence type="inferred from homology"/>
<dbReference type="InterPro" id="IPR011993">
    <property type="entry name" value="PH-like_dom_sf"/>
</dbReference>
<dbReference type="GO" id="GO:0005769">
    <property type="term" value="C:early endosome"/>
    <property type="evidence" value="ECO:0007669"/>
    <property type="project" value="UniProtKB-SubCell"/>
</dbReference>
<evidence type="ECO:0000259" key="4">
    <source>
        <dbReference type="PROSITE" id="PS50003"/>
    </source>
</evidence>
<accession>A0AAV7LPX7</accession>
<dbReference type="PANTHER" id="PTHR22902:SF53">
    <property type="entry name" value="INOSITOL PHOSPHATASE INTERACTING PROTEIN, ISOFORM A"/>
    <property type="match status" value="1"/>
</dbReference>
<evidence type="ECO:0000256" key="2">
    <source>
        <dbReference type="SAM" id="Coils"/>
    </source>
</evidence>
<dbReference type="Gene3D" id="2.30.29.30">
    <property type="entry name" value="Pleckstrin-homology domain (PH domain)/Phosphotyrosine-binding domain (PTB)"/>
    <property type="match status" value="1"/>
</dbReference>
<dbReference type="AlphaFoldDB" id="A0AAV7LPX7"/>
<gene>
    <name evidence="5" type="ORF">NDU88_006177</name>
</gene>
<dbReference type="InterPro" id="IPR001849">
    <property type="entry name" value="PH_domain"/>
</dbReference>